<gene>
    <name evidence="2" type="ORF">IWQ60_003859</name>
</gene>
<evidence type="ECO:0000259" key="1">
    <source>
        <dbReference type="Pfam" id="PF00011"/>
    </source>
</evidence>
<organism evidence="2 3">
    <name type="scientific">Tieghemiomyces parasiticus</name>
    <dbReference type="NCBI Taxonomy" id="78921"/>
    <lineage>
        <taxon>Eukaryota</taxon>
        <taxon>Fungi</taxon>
        <taxon>Fungi incertae sedis</taxon>
        <taxon>Zoopagomycota</taxon>
        <taxon>Kickxellomycotina</taxon>
        <taxon>Dimargaritomycetes</taxon>
        <taxon>Dimargaritales</taxon>
        <taxon>Dimargaritaceae</taxon>
        <taxon>Tieghemiomyces</taxon>
    </lineage>
</organism>
<evidence type="ECO:0000313" key="2">
    <source>
        <dbReference type="EMBL" id="KAJ1926373.1"/>
    </source>
</evidence>
<proteinExistence type="predicted"/>
<dbReference type="AlphaFoldDB" id="A0A9W8AH66"/>
<dbReference type="CDD" id="cd06464">
    <property type="entry name" value="ACD_sHsps-like"/>
    <property type="match status" value="1"/>
</dbReference>
<evidence type="ECO:0000313" key="3">
    <source>
        <dbReference type="Proteomes" id="UP001150569"/>
    </source>
</evidence>
<reference evidence="2" key="1">
    <citation type="submission" date="2022-07" db="EMBL/GenBank/DDBJ databases">
        <title>Phylogenomic reconstructions and comparative analyses of Kickxellomycotina fungi.</title>
        <authorList>
            <person name="Reynolds N.K."/>
            <person name="Stajich J.E."/>
            <person name="Barry K."/>
            <person name="Grigoriev I.V."/>
            <person name="Crous P."/>
            <person name="Smith M.E."/>
        </authorList>
    </citation>
    <scope>NUCLEOTIDE SEQUENCE</scope>
    <source>
        <strain evidence="2">RSA 861</strain>
    </source>
</reference>
<dbReference type="EMBL" id="JANBPT010000173">
    <property type="protein sequence ID" value="KAJ1926373.1"/>
    <property type="molecule type" value="Genomic_DNA"/>
</dbReference>
<protein>
    <recommendedName>
        <fullName evidence="1">SHSP domain-containing protein</fullName>
    </recommendedName>
</protein>
<name>A0A9W8AH66_9FUNG</name>
<comment type="caution">
    <text evidence="2">The sequence shown here is derived from an EMBL/GenBank/DDBJ whole genome shotgun (WGS) entry which is preliminary data.</text>
</comment>
<sequence length="173" mass="19639">MTTPPCKSAKVVEVDVASGHHQFIGVAWCVKGCGPVCHCTPLPPAKVINERVWDTTVEGDPAANPMHLGTSEIKETPEHFYVKVDWHKHGVAPNRVAGHHEGRDLVIRCEHEAGSQLKEVVTYVKTDHADVLERRVRIPENVDLTKYEEHYKNGEFWAKYSKVKEPIFHTWRC</sequence>
<dbReference type="SUPFAM" id="SSF49764">
    <property type="entry name" value="HSP20-like chaperones"/>
    <property type="match status" value="1"/>
</dbReference>
<dbReference type="InterPro" id="IPR002068">
    <property type="entry name" value="A-crystallin/Hsp20_dom"/>
</dbReference>
<dbReference type="InterPro" id="IPR008978">
    <property type="entry name" value="HSP20-like_chaperone"/>
</dbReference>
<dbReference type="Pfam" id="PF00011">
    <property type="entry name" value="HSP20"/>
    <property type="match status" value="1"/>
</dbReference>
<dbReference type="Gene3D" id="2.60.40.790">
    <property type="match status" value="1"/>
</dbReference>
<keyword evidence="3" id="KW-1185">Reference proteome</keyword>
<accession>A0A9W8AH66</accession>
<feature type="domain" description="SHSP" evidence="1">
    <location>
        <begin position="72"/>
        <end position="154"/>
    </location>
</feature>
<dbReference type="Proteomes" id="UP001150569">
    <property type="component" value="Unassembled WGS sequence"/>
</dbReference>